<accession>A0A0E0KQ58</accession>
<dbReference type="EnsemblPlants" id="OPUNC04G09460.1">
    <property type="protein sequence ID" value="OPUNC04G09460.1"/>
    <property type="gene ID" value="OPUNC04G09460"/>
</dbReference>
<organism evidence="2">
    <name type="scientific">Oryza punctata</name>
    <name type="common">Red rice</name>
    <dbReference type="NCBI Taxonomy" id="4537"/>
    <lineage>
        <taxon>Eukaryota</taxon>
        <taxon>Viridiplantae</taxon>
        <taxon>Streptophyta</taxon>
        <taxon>Embryophyta</taxon>
        <taxon>Tracheophyta</taxon>
        <taxon>Spermatophyta</taxon>
        <taxon>Magnoliopsida</taxon>
        <taxon>Liliopsida</taxon>
        <taxon>Poales</taxon>
        <taxon>Poaceae</taxon>
        <taxon>BOP clade</taxon>
        <taxon>Oryzoideae</taxon>
        <taxon>Oryzeae</taxon>
        <taxon>Oryzinae</taxon>
        <taxon>Oryza</taxon>
    </lineage>
</organism>
<name>A0A0E0KQ58_ORYPU</name>
<sequence>MGPTVWESRVAFKASPFSSPSQFAALRLVLLSAVLIPFLQVLELQKAGSNGVQLRGYCMGGRQVPQPRPRPPPQQQRHDADRRCGVAEDAEELVVRRLGVVRRRRWPRVRAQVRLRAGDARRLLQVPAPPQQLARPWPRPPVVLSYRRRGADGGRAVLVLPHRSGAVTQERSLGPRNAQQEEERRRRKMKEHNPNQRTLCHS</sequence>
<dbReference type="OMA" id="NQRTLCH"/>
<reference evidence="2" key="1">
    <citation type="submission" date="2015-04" db="UniProtKB">
        <authorList>
            <consortium name="EnsemblPlants"/>
        </authorList>
    </citation>
    <scope>IDENTIFICATION</scope>
</reference>
<dbReference type="Proteomes" id="UP000026962">
    <property type="component" value="Chromosome 4"/>
</dbReference>
<proteinExistence type="predicted"/>
<keyword evidence="3" id="KW-1185">Reference proteome</keyword>
<feature type="region of interest" description="Disordered" evidence="1">
    <location>
        <begin position="162"/>
        <end position="202"/>
    </location>
</feature>
<evidence type="ECO:0000313" key="3">
    <source>
        <dbReference type="Proteomes" id="UP000026962"/>
    </source>
</evidence>
<reference evidence="2" key="2">
    <citation type="submission" date="2018-05" db="EMBL/GenBank/DDBJ databases">
        <title>OpunRS2 (Oryza punctata Reference Sequence Version 2).</title>
        <authorList>
            <person name="Zhang J."/>
            <person name="Kudrna D."/>
            <person name="Lee S."/>
            <person name="Talag J."/>
            <person name="Welchert J."/>
            <person name="Wing R.A."/>
        </authorList>
    </citation>
    <scope>NUCLEOTIDE SEQUENCE [LARGE SCALE GENOMIC DNA]</scope>
</reference>
<evidence type="ECO:0000313" key="2">
    <source>
        <dbReference type="EnsemblPlants" id="OPUNC04G09460.1"/>
    </source>
</evidence>
<dbReference type="AlphaFoldDB" id="A0A0E0KQ58"/>
<protein>
    <submittedName>
        <fullName evidence="2">Uncharacterized protein</fullName>
    </submittedName>
</protein>
<dbReference type="HOGENOM" id="CLU_1463501_0_0_1"/>
<feature type="region of interest" description="Disordered" evidence="1">
    <location>
        <begin position="58"/>
        <end position="84"/>
    </location>
</feature>
<dbReference type="Gramene" id="OPUNC04G09460.1">
    <property type="protein sequence ID" value="OPUNC04G09460.1"/>
    <property type="gene ID" value="OPUNC04G09460"/>
</dbReference>
<evidence type="ECO:0000256" key="1">
    <source>
        <dbReference type="SAM" id="MobiDB-lite"/>
    </source>
</evidence>